<dbReference type="EMBL" id="LR797028">
    <property type="protein sequence ID" value="CAB4183272.1"/>
    <property type="molecule type" value="Genomic_DNA"/>
</dbReference>
<sequence>MPIIKDPETLNNIAVQQFNNQMFVLNQRNGNQIASEEAKAGFWADAWDAGSDILNTRPTNEIVQNAVVDPLKKWWNWISEDENDPEMQKKLDMNWLERQRKTMSPGYNNSLDTLIEKGRVYEGMSRYDFQNTMDTFQGIEESQQRLSKLHSDNPWSAATLNFLNQGSDPLMYMAGAVVAPLKVAGLARLGLGATRAEISAGALAASTSSILTRASIAGNIGYRIATAAPELAAWGVTLKKLDDYTNWDVNNVNGLRDELSAAGHGVVFGTLLHLGGYATGLMAKTAYAAANERLAPTLTGYVRAALARVPDKLSPDNIPSKGYATVSQMVDPKTGLITTPSSSDPIVANSFAHTSEGQGAKAVFTHTGPDNKTLGQAVRESESTIRNLHQDADAGMFHPDIVLLNLHNEANPIGIAETNRLIKRYEDKGFKIKFLEHPDQVTLNETFQVNKLFTVANQQLGASPGLGTLLKTLAQLNGVMGKTPGFKWMTGRSGVAANSLATPLKSHMYSLFASMADIMEGEASVAMRSRRNAELIKTRMDNELIGVDREAIKIARASGKTSTTDIESIKDQAMGHLLERERNDNLQKQGLGSATKLVHPNAAVEKVANVYENYFTRRRIDLMETKNLDPTKKYSNSYGPHEYNSELIAADRAGARTAAKQTMGENDMAKLGEYGTREDVLIETWNNHEAERVEMAIKFTAQAQVANAANMPINAGMTAAEVIDTIRSWKPKMGKPGEFVIQMRDATDPLNNWSTKLEDIYGTNYDRVLERSAENWVTDTIAGKTTKAPKDGTDEDIKTPTYLSKREWNHVSEDMQKYMSTNARYLLTKYGTQIHGRIGVDKAVQSGELGDLWFKNADGKHKKVTNAVELGQHYEQINKTIQSLQSKINNKLTPKEERIIAGQIIGQQVETLQFGLKSLLGQTLYKNTTNDPGQFAWWSRQLMRSQVMVKGGWMGITNTLDFAANAVEGMRPGQFKAMGEALKFELGLQSGNMGGERAFLESINMIAQTLNTNSINGMQHTNRGFGEGFVKNLSERIDYGMEMATNKYASAILLNGVNNSSRRIASVISYQSAINDARMILKAQESGAKTQAEINTYLFNNGYNKFQIGRMYRRGISLDNAKTFLKNVHKHGQDSQGTQIGRVGGRFTSFKDFVNSKETVWFDFNKATKGDAAKLEAIIEGITGEAKYYLNVTPGVLDRFRGEDERPMIRMLNQFTGFLAAYGTQRLRPMSQMSSGLLTSHIATQALAGWINNSVSAHVSGRQKFSESIDELINTPGKALAKGLLGSGILGSLTRPWAALGNIYPQLRTNTQGAVFQPQRRDTPDPTNDRKEFISGVANSLGPTANSIWDIGTTIKNAAEGTMPSWDDTRIQSNLPFQNVWALRLLQSQSGYKIPYGNDWARMQQPKNRKKLEQ</sequence>
<gene>
    <name evidence="4" type="ORF">UFOVP1088_49</name>
    <name evidence="5" type="ORF">UFOVP1149_14</name>
    <name evidence="6" type="ORF">UFOVP1441_46</name>
    <name evidence="1" type="ORF">UFOVP486_2</name>
    <name evidence="2" type="ORF">UFOVP911_34</name>
    <name evidence="3" type="ORF">UFOVP997_18</name>
</gene>
<organism evidence="2">
    <name type="scientific">uncultured Caudovirales phage</name>
    <dbReference type="NCBI Taxonomy" id="2100421"/>
    <lineage>
        <taxon>Viruses</taxon>
        <taxon>Duplodnaviria</taxon>
        <taxon>Heunggongvirae</taxon>
        <taxon>Uroviricota</taxon>
        <taxon>Caudoviricetes</taxon>
        <taxon>Peduoviridae</taxon>
        <taxon>Maltschvirus</taxon>
        <taxon>Maltschvirus maltsch</taxon>
    </lineage>
</organism>
<dbReference type="EMBL" id="LR797095">
    <property type="protein sequence ID" value="CAB4186413.1"/>
    <property type="molecule type" value="Genomic_DNA"/>
</dbReference>
<dbReference type="EMBL" id="LR796856">
    <property type="protein sequence ID" value="CAB4170313.1"/>
    <property type="molecule type" value="Genomic_DNA"/>
</dbReference>
<protein>
    <submittedName>
        <fullName evidence="2">Uncharacterized protein</fullName>
    </submittedName>
</protein>
<evidence type="ECO:0000313" key="5">
    <source>
        <dbReference type="EMBL" id="CAB4186413.1"/>
    </source>
</evidence>
<evidence type="ECO:0000313" key="1">
    <source>
        <dbReference type="EMBL" id="CAB4145311.1"/>
    </source>
</evidence>
<evidence type="ECO:0000313" key="2">
    <source>
        <dbReference type="EMBL" id="CAB4170313.1"/>
    </source>
</evidence>
<reference evidence="2" key="1">
    <citation type="submission" date="2020-05" db="EMBL/GenBank/DDBJ databases">
        <authorList>
            <person name="Chiriac C."/>
            <person name="Salcher M."/>
            <person name="Ghai R."/>
            <person name="Kavagutti S V."/>
        </authorList>
    </citation>
    <scope>NUCLEOTIDE SEQUENCE</scope>
</reference>
<evidence type="ECO:0000313" key="4">
    <source>
        <dbReference type="EMBL" id="CAB4183272.1"/>
    </source>
</evidence>
<dbReference type="EMBL" id="LR796449">
    <property type="protein sequence ID" value="CAB4145311.1"/>
    <property type="molecule type" value="Genomic_DNA"/>
</dbReference>
<evidence type="ECO:0000313" key="6">
    <source>
        <dbReference type="EMBL" id="CAB4212887.1"/>
    </source>
</evidence>
<dbReference type="EMBL" id="LR796949">
    <property type="protein sequence ID" value="CAB4177294.1"/>
    <property type="molecule type" value="Genomic_DNA"/>
</dbReference>
<name>A0A6J5PFS4_9CAUD</name>
<evidence type="ECO:0000313" key="3">
    <source>
        <dbReference type="EMBL" id="CAB4177294.1"/>
    </source>
</evidence>
<dbReference type="EMBL" id="LR797387">
    <property type="protein sequence ID" value="CAB4212887.1"/>
    <property type="molecule type" value="Genomic_DNA"/>
</dbReference>
<proteinExistence type="predicted"/>
<accession>A0A6J5PFS4</accession>